<evidence type="ECO:0000256" key="1">
    <source>
        <dbReference type="SAM" id="Phobius"/>
    </source>
</evidence>
<gene>
    <name evidence="2" type="ORF">LCGC14_1172190</name>
</gene>
<organism evidence="2">
    <name type="scientific">marine sediment metagenome</name>
    <dbReference type="NCBI Taxonomy" id="412755"/>
    <lineage>
        <taxon>unclassified sequences</taxon>
        <taxon>metagenomes</taxon>
        <taxon>ecological metagenomes</taxon>
    </lineage>
</organism>
<dbReference type="AlphaFoldDB" id="A0A0F9LUE7"/>
<dbReference type="EMBL" id="LAZR01005801">
    <property type="protein sequence ID" value="KKM97023.1"/>
    <property type="molecule type" value="Genomic_DNA"/>
</dbReference>
<accession>A0A0F9LUE7</accession>
<feature type="transmembrane region" description="Helical" evidence="1">
    <location>
        <begin position="115"/>
        <end position="133"/>
    </location>
</feature>
<sequence length="161" mass="18936">MIQYEIMKKRLRIFLAIDMILLFLFLFSGSFLIFRDRKDLIRLIFIEKRKDQYENNVSSIFNPITPSSIPFFTSPRILYYPFGILLNSFSVNIFIHGTDFLSEGLFGLTHETIVLLGFILCFIAGGLIGIDWYRLFAKIYPELHQEFESVLNDLKKEAYQI</sequence>
<feature type="transmembrane region" description="Helical" evidence="1">
    <location>
        <begin position="13"/>
        <end position="34"/>
    </location>
</feature>
<reference evidence="2" key="1">
    <citation type="journal article" date="2015" name="Nature">
        <title>Complex archaea that bridge the gap between prokaryotes and eukaryotes.</title>
        <authorList>
            <person name="Spang A."/>
            <person name="Saw J.H."/>
            <person name="Jorgensen S.L."/>
            <person name="Zaremba-Niedzwiedzka K."/>
            <person name="Martijn J."/>
            <person name="Lind A.E."/>
            <person name="van Eijk R."/>
            <person name="Schleper C."/>
            <person name="Guy L."/>
            <person name="Ettema T.J."/>
        </authorList>
    </citation>
    <scope>NUCLEOTIDE SEQUENCE</scope>
</reference>
<name>A0A0F9LUE7_9ZZZZ</name>
<protein>
    <submittedName>
        <fullName evidence="2">Uncharacterized protein</fullName>
    </submittedName>
</protein>
<keyword evidence="1" id="KW-1133">Transmembrane helix</keyword>
<proteinExistence type="predicted"/>
<comment type="caution">
    <text evidence="2">The sequence shown here is derived from an EMBL/GenBank/DDBJ whole genome shotgun (WGS) entry which is preliminary data.</text>
</comment>
<keyword evidence="1" id="KW-0812">Transmembrane</keyword>
<evidence type="ECO:0000313" key="2">
    <source>
        <dbReference type="EMBL" id="KKM97023.1"/>
    </source>
</evidence>
<keyword evidence="1" id="KW-0472">Membrane</keyword>